<keyword evidence="2" id="KW-1185">Reference proteome</keyword>
<organism evidence="1 2">
    <name type="scientific">Aspergillus candidus</name>
    <dbReference type="NCBI Taxonomy" id="41067"/>
    <lineage>
        <taxon>Eukaryota</taxon>
        <taxon>Fungi</taxon>
        <taxon>Dikarya</taxon>
        <taxon>Ascomycota</taxon>
        <taxon>Pezizomycotina</taxon>
        <taxon>Eurotiomycetes</taxon>
        <taxon>Eurotiomycetidae</taxon>
        <taxon>Eurotiales</taxon>
        <taxon>Aspergillaceae</taxon>
        <taxon>Aspergillus</taxon>
        <taxon>Aspergillus subgen. Circumdati</taxon>
    </lineage>
</organism>
<proteinExistence type="predicted"/>
<evidence type="ECO:0000313" key="1">
    <source>
        <dbReference type="EMBL" id="PLB41112.1"/>
    </source>
</evidence>
<dbReference type="EMBL" id="KZ559122">
    <property type="protein sequence ID" value="PLB41112.1"/>
    <property type="molecule type" value="Genomic_DNA"/>
</dbReference>
<gene>
    <name evidence="1" type="ORF">BDW47DRAFT_75422</name>
</gene>
<dbReference type="RefSeq" id="XP_024675124.1">
    <property type="nucleotide sequence ID" value="XM_024819763.1"/>
</dbReference>
<reference evidence="1 2" key="1">
    <citation type="submission" date="2017-12" db="EMBL/GenBank/DDBJ databases">
        <authorList>
            <consortium name="DOE Joint Genome Institute"/>
            <person name="Haridas S."/>
            <person name="Kjaerbolling I."/>
            <person name="Vesth T.C."/>
            <person name="Frisvad J.C."/>
            <person name="Nybo J.L."/>
            <person name="Theobald S."/>
            <person name="Kuo A."/>
            <person name="Bowyer P."/>
            <person name="Matsuda Y."/>
            <person name="Mondo S."/>
            <person name="Lyhne E.K."/>
            <person name="Kogle M.E."/>
            <person name="Clum A."/>
            <person name="Lipzen A."/>
            <person name="Salamov A."/>
            <person name="Ngan C.Y."/>
            <person name="Daum C."/>
            <person name="Chiniquy J."/>
            <person name="Barry K."/>
            <person name="LaButti K."/>
            <person name="Simmons B.A."/>
            <person name="Magnuson J.K."/>
            <person name="Mortensen U.H."/>
            <person name="Larsen T.O."/>
            <person name="Grigoriev I.V."/>
            <person name="Baker S.E."/>
            <person name="Andersen M.R."/>
            <person name="Nordberg H.P."/>
            <person name="Cantor M.N."/>
            <person name="Hua S.X."/>
        </authorList>
    </citation>
    <scope>NUCLEOTIDE SEQUENCE [LARGE SCALE GENOMIC DNA]</scope>
    <source>
        <strain evidence="1 2">CBS 102.13</strain>
    </source>
</reference>
<dbReference type="Proteomes" id="UP000234585">
    <property type="component" value="Unassembled WGS sequence"/>
</dbReference>
<dbReference type="GeneID" id="36526923"/>
<evidence type="ECO:0000313" key="2">
    <source>
        <dbReference type="Proteomes" id="UP000234585"/>
    </source>
</evidence>
<protein>
    <submittedName>
        <fullName evidence="1">Uncharacterized protein</fullName>
    </submittedName>
</protein>
<name>A0A2I2FKH6_ASPCN</name>
<dbReference type="AlphaFoldDB" id="A0A2I2FKH6"/>
<sequence>MHALYFFFCLLFFILYFYTPLHTMSGAFISPFHFQLHPPPPFMCFPQCDYDPLFLFQISK</sequence>
<accession>A0A2I2FKH6</accession>